<gene>
    <name evidence="1" type="ORF">SAMN04488542_1462</name>
</gene>
<dbReference type="Pfam" id="PF06866">
    <property type="entry name" value="DUF1256"/>
    <property type="match status" value="1"/>
</dbReference>
<dbReference type="RefSeq" id="WP_091236206.1">
    <property type="nucleotide sequence ID" value="NZ_FNBG01000046.1"/>
</dbReference>
<dbReference type="NCBIfam" id="TIGR02841">
    <property type="entry name" value="spore_YyaC"/>
    <property type="match status" value="1"/>
</dbReference>
<dbReference type="SUPFAM" id="SSF53163">
    <property type="entry name" value="HybD-like"/>
    <property type="match status" value="1"/>
</dbReference>
<reference evidence="1 2" key="1">
    <citation type="submission" date="2016-10" db="EMBL/GenBank/DDBJ databases">
        <authorList>
            <person name="de Groot N.N."/>
        </authorList>
    </citation>
    <scope>NUCLEOTIDE SEQUENCE [LARGE SCALE GENOMIC DNA]</scope>
    <source>
        <strain evidence="1 2">DSM 28129</strain>
    </source>
</reference>
<dbReference type="InterPro" id="IPR009665">
    <property type="entry name" value="YyaC"/>
</dbReference>
<dbReference type="AlphaFoldDB" id="A0A1G7UIM2"/>
<evidence type="ECO:0000313" key="2">
    <source>
        <dbReference type="Proteomes" id="UP000198972"/>
    </source>
</evidence>
<dbReference type="OrthoDB" id="9815953at2"/>
<dbReference type="Proteomes" id="UP000198972">
    <property type="component" value="Unassembled WGS sequence"/>
</dbReference>
<dbReference type="EMBL" id="FNBG01000046">
    <property type="protein sequence ID" value="SDG47405.1"/>
    <property type="molecule type" value="Genomic_DNA"/>
</dbReference>
<accession>A0A1G7UIM2</accession>
<name>A0A1G7UIM2_9BACL</name>
<protein>
    <submittedName>
        <fullName evidence="1">Putative sporulation protein YyaC</fullName>
    </submittedName>
</protein>
<organism evidence="1 2">
    <name type="scientific">Fontibacillus panacisegetis</name>
    <dbReference type="NCBI Taxonomy" id="670482"/>
    <lineage>
        <taxon>Bacteria</taxon>
        <taxon>Bacillati</taxon>
        <taxon>Bacillota</taxon>
        <taxon>Bacilli</taxon>
        <taxon>Bacillales</taxon>
        <taxon>Paenibacillaceae</taxon>
        <taxon>Fontibacillus</taxon>
    </lineage>
</organism>
<dbReference type="InterPro" id="IPR023430">
    <property type="entry name" value="Pept_HybD-like_dom_sf"/>
</dbReference>
<dbReference type="STRING" id="670482.SAMN04488542_1462"/>
<keyword evidence="2" id="KW-1185">Reference proteome</keyword>
<proteinExistence type="predicted"/>
<sequence>MEDISVLPASGFDRKKRTGSELADFFREVRGRHRGERFTFLCIGTDRSTGDALGPLVGSRLVEYGLSNVVGTLQYPCDADNLEKRTSEIPQGHIIIAIDACLGSSGSVGLYLVSGQPLIPAQSVGGSLPAVGHYSVAAVVNVNGPKPYWTLQMTSLYQVMKMAEEIACSITDGFKSDDLVENMVG</sequence>
<evidence type="ECO:0000313" key="1">
    <source>
        <dbReference type="EMBL" id="SDG47405.1"/>
    </source>
</evidence>